<dbReference type="RefSeq" id="WP_131009308.1">
    <property type="nucleotide sequence ID" value="NZ_BIOW01000011.1"/>
</dbReference>
<dbReference type="EMBL" id="MF547664">
    <property type="protein sequence ID" value="AVX33758.1"/>
    <property type="molecule type" value="Genomic_DNA"/>
</dbReference>
<reference evidence="1" key="1">
    <citation type="journal article" date="2018" name="Genome Biol. Evol.">
        <title>Two Groups of Cocirculating, Epidemic Clostridiodes difficile Strains Microdiversify through Different Mechanisms.</title>
        <authorList>
            <person name="Murillo T."/>
            <person name="Ramirez-Vargas G."/>
            <person name="Riedel T."/>
            <person name="Overmann J."/>
            <person name="Andersen J.M."/>
            <person name="Guzman-Verri C."/>
            <person name="Chaves-Olarte E."/>
            <person name="Rodriguez C."/>
        </authorList>
    </citation>
    <scope>NUCLEOTIDE SEQUENCE</scope>
    <source>
        <strain evidence="1">LIBA-6289</strain>
        <plasmid evidence="1">LIBA6289</plasmid>
    </source>
</reference>
<protein>
    <submittedName>
        <fullName evidence="1">Uncharacterized protein</fullName>
    </submittedName>
</protein>
<proteinExistence type="predicted"/>
<keyword evidence="1" id="KW-0614">Plasmid</keyword>
<dbReference type="AlphaFoldDB" id="A0A2R4NCC2"/>
<organism evidence="1">
    <name type="scientific">Clostridioides difficile</name>
    <name type="common">Peptoclostridium difficile</name>
    <dbReference type="NCBI Taxonomy" id="1496"/>
    <lineage>
        <taxon>Bacteria</taxon>
        <taxon>Bacillati</taxon>
        <taxon>Bacillota</taxon>
        <taxon>Clostridia</taxon>
        <taxon>Peptostreptococcales</taxon>
        <taxon>Peptostreptococcaceae</taxon>
        <taxon>Clostridioides</taxon>
    </lineage>
</organism>
<geneLocation type="plasmid" evidence="1">
    <name>LIBA6289</name>
</geneLocation>
<name>A0A2R4NCC2_CLODI</name>
<accession>A0A2R4NCC2</accession>
<evidence type="ECO:0000313" key="1">
    <source>
        <dbReference type="EMBL" id="AVX33758.1"/>
    </source>
</evidence>
<sequence>MSTRGLIGYRTTKRRDNTNNVFGIYNHEASEFIYKGLDVLEIYYDHSKKDFINIFKSKTWDNSVDAHVNDTLSIFSLKKEKFKNYSNFLLKGVFCEYAYIYNLQTDELEVYETIKNKPYFKNQYKYESNYYLNLAFIVTRENVHFILNLFYHSLKLGDDALIRMYMRDLKNKK</sequence>
<gene>
    <name evidence="1" type="ORF">plasmid_LIBA6289_00073</name>
</gene>